<dbReference type="Gene3D" id="2.40.20.10">
    <property type="entry name" value="Plasminogen Kringle 4"/>
    <property type="match status" value="1"/>
</dbReference>
<evidence type="ECO:0008006" key="4">
    <source>
        <dbReference type="Google" id="ProtNLM"/>
    </source>
</evidence>
<dbReference type="OrthoDB" id="10393127at2759"/>
<name>A0A433SJD8_ELYCH</name>
<evidence type="ECO:0000256" key="1">
    <source>
        <dbReference type="ARBA" id="ARBA00023157"/>
    </source>
</evidence>
<dbReference type="SUPFAM" id="SSF57440">
    <property type="entry name" value="Kringle-like"/>
    <property type="match status" value="1"/>
</dbReference>
<reference evidence="2 3" key="1">
    <citation type="submission" date="2019-01" db="EMBL/GenBank/DDBJ databases">
        <title>A draft genome assembly of the solar-powered sea slug Elysia chlorotica.</title>
        <authorList>
            <person name="Cai H."/>
            <person name="Li Q."/>
            <person name="Fang X."/>
            <person name="Li J."/>
            <person name="Curtis N.E."/>
            <person name="Altenburger A."/>
            <person name="Shibata T."/>
            <person name="Feng M."/>
            <person name="Maeda T."/>
            <person name="Schwartz J.A."/>
            <person name="Shigenobu S."/>
            <person name="Lundholm N."/>
            <person name="Nishiyama T."/>
            <person name="Yang H."/>
            <person name="Hasebe M."/>
            <person name="Li S."/>
            <person name="Pierce S.K."/>
            <person name="Wang J."/>
        </authorList>
    </citation>
    <scope>NUCLEOTIDE SEQUENCE [LARGE SCALE GENOMIC DNA]</scope>
    <source>
        <strain evidence="2">EC2010</strain>
        <tissue evidence="2">Whole organism of an adult</tissue>
    </source>
</reference>
<keyword evidence="1" id="KW-1015">Disulfide bond</keyword>
<feature type="non-terminal residue" evidence="2">
    <location>
        <position position="134"/>
    </location>
</feature>
<comment type="caution">
    <text evidence="2">The sequence shown here is derived from an EMBL/GenBank/DDBJ whole genome shotgun (WGS) entry which is preliminary data.</text>
</comment>
<keyword evidence="3" id="KW-1185">Reference proteome</keyword>
<evidence type="ECO:0000313" key="2">
    <source>
        <dbReference type="EMBL" id="RUS69092.1"/>
    </source>
</evidence>
<dbReference type="InterPro" id="IPR038178">
    <property type="entry name" value="Kringle_sf"/>
</dbReference>
<evidence type="ECO:0000313" key="3">
    <source>
        <dbReference type="Proteomes" id="UP000271974"/>
    </source>
</evidence>
<protein>
    <recommendedName>
        <fullName evidence="4">Kringle domain-containing protein</fullName>
    </recommendedName>
</protein>
<accession>A0A433SJD8</accession>
<organism evidence="2 3">
    <name type="scientific">Elysia chlorotica</name>
    <name type="common">Eastern emerald elysia</name>
    <name type="synonym">Sea slug</name>
    <dbReference type="NCBI Taxonomy" id="188477"/>
    <lineage>
        <taxon>Eukaryota</taxon>
        <taxon>Metazoa</taxon>
        <taxon>Spiralia</taxon>
        <taxon>Lophotrochozoa</taxon>
        <taxon>Mollusca</taxon>
        <taxon>Gastropoda</taxon>
        <taxon>Heterobranchia</taxon>
        <taxon>Euthyneura</taxon>
        <taxon>Panpulmonata</taxon>
        <taxon>Sacoglossa</taxon>
        <taxon>Placobranchoidea</taxon>
        <taxon>Plakobranchidae</taxon>
        <taxon>Elysia</taxon>
    </lineage>
</organism>
<dbReference type="EMBL" id="RQTK01001837">
    <property type="protein sequence ID" value="RUS69092.1"/>
    <property type="molecule type" value="Genomic_DNA"/>
</dbReference>
<dbReference type="AlphaFoldDB" id="A0A433SJD8"/>
<gene>
    <name evidence="2" type="ORF">EGW08_023147</name>
</gene>
<dbReference type="Proteomes" id="UP000271974">
    <property type="component" value="Unassembled WGS sequence"/>
</dbReference>
<dbReference type="InterPro" id="IPR013806">
    <property type="entry name" value="Kringle-like"/>
</dbReference>
<sequence>MVHSSCVASAGSIYTTLSVGQILALRLSGVSQVVGRITYKADPVCPPTFTPRGQVTCHDTEGIWQNQNSLACFPLECYQQRGIHQYYAGYKSVTKSGRPCWYWRDQGPMSNNMIDQPFPFDNNDKVQAKNYCRV</sequence>
<proteinExistence type="predicted"/>